<dbReference type="Pfam" id="PF01627">
    <property type="entry name" value="Hpt"/>
    <property type="match status" value="1"/>
</dbReference>
<feature type="modified residue" description="Phosphohistidine" evidence="9">
    <location>
        <position position="505"/>
    </location>
</feature>
<dbReference type="Gene3D" id="2.30.30.40">
    <property type="entry name" value="SH3 Domains"/>
    <property type="match status" value="1"/>
</dbReference>
<keyword evidence="6 15" id="KW-0418">Kinase</keyword>
<dbReference type="InterPro" id="IPR004358">
    <property type="entry name" value="Sig_transdc_His_kin-like_C"/>
</dbReference>
<dbReference type="PANTHER" id="PTHR43395:SF8">
    <property type="entry name" value="HISTIDINE KINASE"/>
    <property type="match status" value="1"/>
</dbReference>
<evidence type="ECO:0000256" key="10">
    <source>
        <dbReference type="PROSITE-ProRule" id="PRU00169"/>
    </source>
</evidence>
<keyword evidence="4 10" id="KW-0597">Phosphoprotein</keyword>
<evidence type="ECO:0000259" key="12">
    <source>
        <dbReference type="PROSITE" id="PS50109"/>
    </source>
</evidence>
<evidence type="ECO:0000256" key="7">
    <source>
        <dbReference type="ARBA" id="ARBA00023012"/>
    </source>
</evidence>
<feature type="domain" description="Histidine kinase" evidence="12">
    <location>
        <begin position="712"/>
        <end position="952"/>
    </location>
</feature>
<dbReference type="PRINTS" id="PR00344">
    <property type="entry name" value="BCTRLSENSOR"/>
</dbReference>
<accession>A0A1H3Y9W9</accession>
<dbReference type="GO" id="GO:0006935">
    <property type="term" value="P:chemotaxis"/>
    <property type="evidence" value="ECO:0007669"/>
    <property type="project" value="InterPro"/>
</dbReference>
<organism evidence="15 16">
    <name type="scientific">Marinobacterium iners DSM 11526</name>
    <dbReference type="NCBI Taxonomy" id="1122198"/>
    <lineage>
        <taxon>Bacteria</taxon>
        <taxon>Pseudomonadati</taxon>
        <taxon>Pseudomonadota</taxon>
        <taxon>Gammaproteobacteria</taxon>
        <taxon>Oceanospirillales</taxon>
        <taxon>Oceanospirillaceae</taxon>
        <taxon>Marinobacterium</taxon>
    </lineage>
</organism>
<evidence type="ECO:0000313" key="15">
    <source>
        <dbReference type="EMBL" id="SEA08419.1"/>
    </source>
</evidence>
<dbReference type="EC" id="2.7.13.3" evidence="2"/>
<dbReference type="Gene3D" id="3.30.565.10">
    <property type="entry name" value="Histidine kinase-like ATPase, C-terminal domain"/>
    <property type="match status" value="1"/>
</dbReference>
<dbReference type="CDD" id="cd00088">
    <property type="entry name" value="HPT"/>
    <property type="match status" value="1"/>
</dbReference>
<evidence type="ECO:0000256" key="11">
    <source>
        <dbReference type="SAM" id="MobiDB-lite"/>
    </source>
</evidence>
<dbReference type="InterPro" id="IPR001789">
    <property type="entry name" value="Sig_transdc_resp-reg_receiver"/>
</dbReference>
<dbReference type="STRING" id="1122198.SAMN02745729_101417"/>
<dbReference type="SUPFAM" id="SSF50341">
    <property type="entry name" value="CheW-like"/>
    <property type="match status" value="1"/>
</dbReference>
<evidence type="ECO:0000256" key="4">
    <source>
        <dbReference type="ARBA" id="ARBA00022553"/>
    </source>
</evidence>
<dbReference type="InterPro" id="IPR003594">
    <property type="entry name" value="HATPase_dom"/>
</dbReference>
<evidence type="ECO:0000256" key="3">
    <source>
        <dbReference type="ARBA" id="ARBA00021495"/>
    </source>
</evidence>
<evidence type="ECO:0000259" key="13">
    <source>
        <dbReference type="PROSITE" id="PS50110"/>
    </source>
</evidence>
<dbReference type="PROSITE" id="PS50894">
    <property type="entry name" value="HPT"/>
    <property type="match status" value="1"/>
</dbReference>
<evidence type="ECO:0000313" key="16">
    <source>
        <dbReference type="Proteomes" id="UP000242469"/>
    </source>
</evidence>
<keyword evidence="5" id="KW-0808">Transferase</keyword>
<dbReference type="AlphaFoldDB" id="A0A1H3Y9W9"/>
<evidence type="ECO:0000256" key="6">
    <source>
        <dbReference type="ARBA" id="ARBA00022777"/>
    </source>
</evidence>
<dbReference type="SMART" id="SM00387">
    <property type="entry name" value="HATPase_c"/>
    <property type="match status" value="1"/>
</dbReference>
<dbReference type="InterPro" id="IPR036890">
    <property type="entry name" value="HATPase_C_sf"/>
</dbReference>
<dbReference type="RefSeq" id="WP_254774948.1">
    <property type="nucleotide sequence ID" value="NZ_FNRJ01000001.1"/>
</dbReference>
<dbReference type="Pfam" id="PF02518">
    <property type="entry name" value="HATPase_c"/>
    <property type="match status" value="1"/>
</dbReference>
<dbReference type="InterPro" id="IPR011006">
    <property type="entry name" value="CheY-like_superfamily"/>
</dbReference>
<dbReference type="PANTHER" id="PTHR43395">
    <property type="entry name" value="SENSOR HISTIDINE KINASE CHEA"/>
    <property type="match status" value="1"/>
</dbReference>
<dbReference type="GO" id="GO:0000155">
    <property type="term" value="F:phosphorelay sensor kinase activity"/>
    <property type="evidence" value="ECO:0007669"/>
    <property type="project" value="UniProtKB-ARBA"/>
</dbReference>
<comment type="catalytic activity">
    <reaction evidence="1">
        <text>ATP + protein L-histidine = ADP + protein N-phospho-L-histidine.</text>
        <dbReference type="EC" id="2.7.13.3"/>
    </reaction>
</comment>
<dbReference type="Proteomes" id="UP000242469">
    <property type="component" value="Unassembled WGS sequence"/>
</dbReference>
<name>A0A1H3Y9W9_9GAMM</name>
<dbReference type="SUPFAM" id="SSF55874">
    <property type="entry name" value="ATPase domain of HSP90 chaperone/DNA topoisomerase II/histidine kinase"/>
    <property type="match status" value="1"/>
</dbReference>
<gene>
    <name evidence="15" type="ORF">SAMN02745729_101417</name>
</gene>
<dbReference type="InterPro" id="IPR051315">
    <property type="entry name" value="Bact_Chemotaxis_CheA"/>
</dbReference>
<evidence type="ECO:0000256" key="2">
    <source>
        <dbReference type="ARBA" id="ARBA00012438"/>
    </source>
</evidence>
<evidence type="ECO:0000256" key="1">
    <source>
        <dbReference type="ARBA" id="ARBA00000085"/>
    </source>
</evidence>
<dbReference type="FunFam" id="3.30.565.10:FF:000016">
    <property type="entry name" value="Chemotaxis protein CheA, putative"/>
    <property type="match status" value="1"/>
</dbReference>
<evidence type="ECO:0000259" key="14">
    <source>
        <dbReference type="PROSITE" id="PS50894"/>
    </source>
</evidence>
<comment type="function">
    <text evidence="8">Involved in the transmission of sensory signals from the chemoreceptors to the flagellar motors. CheA is autophosphorylated; it can transfer its phosphate group to either CheB or CheY.</text>
</comment>
<keyword evidence="7" id="KW-0902">Two-component regulatory system</keyword>
<feature type="modified residue" description="4-aspartylphosphate" evidence="10">
    <location>
        <position position="1159"/>
    </location>
</feature>
<dbReference type="SUPFAM" id="SSF47226">
    <property type="entry name" value="Histidine-containing phosphotransfer domain, HPT domain"/>
    <property type="match status" value="1"/>
</dbReference>
<feature type="domain" description="HPt" evidence="14">
    <location>
        <begin position="459"/>
        <end position="562"/>
    </location>
</feature>
<sequence>MDQTTSTTALESLQQLIECLQTDSGSEPDSISEQMNQLADLFHDLGMPGCGDLLALLAEQIEAEQGAALNPDQAESVLHQLGLILNADTPKSLLEYVQQAHLTDAWDSPLDPQDLELLPQLLEEEWPRLRRLTTPLETAAAIAAQADMDSCTPSEQLLNCFEHADDPEALAEGLAELSETLAADSPVLADLVALAAERVEGVKALHATPVLELQSALQQLLQHPDQQRAISILDLLLDPRWPEPLDPSEQKDQLELIQETLPAAPEGPENHTQADADPFIDEHRSDDRFCEVDMSLLEQDGPAVDPGIMAMLTSSLQALELQWQQPPSDTMALLETSLDALQPLSRACATVNLTGAQLLLQGLGANLHLFRQHPEQFSDYNRTHFAHCLSTLHQHLEAPADKLIREDLIDCLSDDCLPIHTDPQQSAFISGLLALTSLRSPDQIELQTATADDIDLSTGDEIDLQLMDMLCAELPLLVDEFQLQLQTVISDRDVNGLLGAQRAAHTIKGLANMAGIRGLANLTHHLEDILEVLTDTSTLPGEQLSQDLTDASDCLAQMSETVTEGGQLPETALIQLQQLMNWFFRLQTEGVECASAALDDAERHRRREQAELQAAEPQLNTPAQQESRDNNQIRVPVGILDNLFRITGESSTLNAQLDDSLLQLRRLTRSNRDRQRVLQTVMFDLEQQLHDHFTLTPSMQEGDTDFDPLEMDRYHDMHATLSQLQEAVADVREVDHQTAQQLRQLTELHVAQANLQKESLENVLNTRLVPVRSITSRMQRIMRQACRASGKQARLVIEGESVMMDSQILNQLADPLMHIIRNAVDHGLETPHMRFEAGKDETGTLKISFSQRQSKVQVSCEDDGAGINLQRVREIAERKQLIQPSSVLSDAEIQRLILVPGFSTRDEISQLSGRGIGMDVVYQQVSRMQGTLTIHSQTGKGTRFDLSMPASSLLVHTLLVRSGNGKIHALSSHSISKNLLSLDGQLQTHNERPVFVTADAEYPAYTLEGLTGEAVPDYAAMRIHPVVLVQLDQDEEAAVFVPEILAHREQVFKSMGEHIPDIPGIPGVTILANGEIAPIIDLQARVRHRHSVLATALESPDVNLDLHLPRLLVVDDSLSARKTLETLLSDSGYDVTTAIDGLDALDKVRANPPDMILTDLEMPRMSGMELAAIVRNSQNFNDIPIIMITSRSTRKHRGEAEAAGVSAYLTKPWTETAVLEQVQQFLF</sequence>
<dbReference type="EMBL" id="FNRJ01000001">
    <property type="protein sequence ID" value="SEA08419.1"/>
    <property type="molecule type" value="Genomic_DNA"/>
</dbReference>
<feature type="domain" description="Response regulatory" evidence="13">
    <location>
        <begin position="1110"/>
        <end position="1226"/>
    </location>
</feature>
<feature type="region of interest" description="Disordered" evidence="11">
    <location>
        <begin position="602"/>
        <end position="629"/>
    </location>
</feature>
<dbReference type="Pfam" id="PF00072">
    <property type="entry name" value="Response_reg"/>
    <property type="match status" value="1"/>
</dbReference>
<dbReference type="PROSITE" id="PS50109">
    <property type="entry name" value="HIS_KIN"/>
    <property type="match status" value="1"/>
</dbReference>
<evidence type="ECO:0000256" key="5">
    <source>
        <dbReference type="ARBA" id="ARBA00022679"/>
    </source>
</evidence>
<dbReference type="InterPro" id="IPR036641">
    <property type="entry name" value="HPT_dom_sf"/>
</dbReference>
<keyword evidence="16" id="KW-1185">Reference proteome</keyword>
<dbReference type="InterPro" id="IPR005467">
    <property type="entry name" value="His_kinase_dom"/>
</dbReference>
<dbReference type="PROSITE" id="PS50110">
    <property type="entry name" value="RESPONSE_REGULATORY"/>
    <property type="match status" value="1"/>
</dbReference>
<dbReference type="SMART" id="SM00448">
    <property type="entry name" value="REC"/>
    <property type="match status" value="1"/>
</dbReference>
<evidence type="ECO:0000256" key="8">
    <source>
        <dbReference type="ARBA" id="ARBA00035100"/>
    </source>
</evidence>
<protein>
    <recommendedName>
        <fullName evidence="3">Chemotaxis protein CheA</fullName>
        <ecNumber evidence="2">2.7.13.3</ecNumber>
    </recommendedName>
</protein>
<dbReference type="InterPro" id="IPR008207">
    <property type="entry name" value="Sig_transdc_His_kin_Hpt_dom"/>
</dbReference>
<dbReference type="Gene3D" id="1.20.120.160">
    <property type="entry name" value="HPT domain"/>
    <property type="match status" value="1"/>
</dbReference>
<evidence type="ECO:0000256" key="9">
    <source>
        <dbReference type="PROSITE-ProRule" id="PRU00110"/>
    </source>
</evidence>
<dbReference type="Gene3D" id="3.40.50.2300">
    <property type="match status" value="1"/>
</dbReference>
<proteinExistence type="predicted"/>
<dbReference type="InterPro" id="IPR036061">
    <property type="entry name" value="CheW-like_dom_sf"/>
</dbReference>
<reference evidence="16" key="1">
    <citation type="submission" date="2016-10" db="EMBL/GenBank/DDBJ databases">
        <authorList>
            <person name="Varghese N."/>
            <person name="Submissions S."/>
        </authorList>
    </citation>
    <scope>NUCLEOTIDE SEQUENCE [LARGE SCALE GENOMIC DNA]</scope>
    <source>
        <strain evidence="16">DSM 11526</strain>
    </source>
</reference>
<dbReference type="SUPFAM" id="SSF52172">
    <property type="entry name" value="CheY-like"/>
    <property type="match status" value="1"/>
</dbReference>